<dbReference type="InterPro" id="IPR006189">
    <property type="entry name" value="CHASE_dom"/>
</dbReference>
<dbReference type="PROSITE" id="PS50887">
    <property type="entry name" value="GGDEF"/>
    <property type="match status" value="1"/>
</dbReference>
<dbReference type="InterPro" id="IPR035919">
    <property type="entry name" value="EAL_sf"/>
</dbReference>
<dbReference type="InterPro" id="IPR001633">
    <property type="entry name" value="EAL_dom"/>
</dbReference>
<dbReference type="OrthoDB" id="9814202at2"/>
<name>A0A285PIQ5_9HYPH</name>
<feature type="domain" description="GGDEF" evidence="8">
    <location>
        <begin position="630"/>
        <end position="764"/>
    </location>
</feature>
<dbReference type="Pfam" id="PF00990">
    <property type="entry name" value="GGDEF"/>
    <property type="match status" value="1"/>
</dbReference>
<dbReference type="CDD" id="cd01948">
    <property type="entry name" value="EAL"/>
    <property type="match status" value="1"/>
</dbReference>
<dbReference type="GO" id="GO:0003824">
    <property type="term" value="F:catalytic activity"/>
    <property type="evidence" value="ECO:0007669"/>
    <property type="project" value="UniProtKB-ARBA"/>
</dbReference>
<evidence type="ECO:0000256" key="4">
    <source>
        <dbReference type="ARBA" id="ARBA00023136"/>
    </source>
</evidence>
<evidence type="ECO:0000313" key="10">
    <source>
        <dbReference type="Proteomes" id="UP000219439"/>
    </source>
</evidence>
<dbReference type="NCBIfam" id="TIGR00254">
    <property type="entry name" value="GGDEF"/>
    <property type="match status" value="1"/>
</dbReference>
<dbReference type="Gene3D" id="3.30.70.270">
    <property type="match status" value="1"/>
</dbReference>
<dbReference type="InterPro" id="IPR035965">
    <property type="entry name" value="PAS-like_dom_sf"/>
</dbReference>
<dbReference type="GO" id="GO:0016020">
    <property type="term" value="C:membrane"/>
    <property type="evidence" value="ECO:0007669"/>
    <property type="project" value="UniProtKB-SubCell"/>
</dbReference>
<keyword evidence="3 5" id="KW-1133">Transmembrane helix</keyword>
<dbReference type="GO" id="GO:0007165">
    <property type="term" value="P:signal transduction"/>
    <property type="evidence" value="ECO:0007669"/>
    <property type="project" value="UniProtKB-ARBA"/>
</dbReference>
<dbReference type="Gene3D" id="3.20.20.450">
    <property type="entry name" value="EAL domain"/>
    <property type="match status" value="1"/>
</dbReference>
<feature type="domain" description="EAL" evidence="7">
    <location>
        <begin position="773"/>
        <end position="1028"/>
    </location>
</feature>
<dbReference type="AlphaFoldDB" id="A0A285PIQ5"/>
<evidence type="ECO:0000256" key="3">
    <source>
        <dbReference type="ARBA" id="ARBA00022989"/>
    </source>
</evidence>
<dbReference type="InterPro" id="IPR029787">
    <property type="entry name" value="Nucleotide_cyclase"/>
</dbReference>
<keyword evidence="4 5" id="KW-0472">Membrane</keyword>
<dbReference type="Gene3D" id="3.30.450.350">
    <property type="entry name" value="CHASE domain"/>
    <property type="match status" value="1"/>
</dbReference>
<sequence length="1046" mass="117742">MAGSAENEGKTLKKAAESSMDQAIAHRFRPHVLGLITTFLGLFIIFGLVGKLQHDDRLRIASELEREAAVLASVIKVDLSTRVKSLQRMADRWKASTGTPRNEFLSDAQAYIQDQPGYQALEWVDTNYIARWVAPLKGNEAALNLDLGKEPRRKRALEKAKIKEGPTLSQPIDLVQGGKGMLVYLPLLRDNQFDGFILAVFKIETWLNTLYSKAHFENAAITMGGWKPEDSLLVDLVTRVNLSVHMDNMLIHESRVAEDAISLPGAKIKFAYANQAFSVHAVPTEAFIKAHSSQLTQWVAVLGLIFSTAFGFIIYQLFVAREQRGVADHARKDLNATQQHLLASVNAMRNGIAIWSSDDELIMANSAYLDLVDPIKDFIKPGLSHDTLLVLFREYGIWGKDERSDEEFYKQQRAFRRSASFTSEERKHADGREIIIERHALENNSVITVLIDVTEHRQREHKLQSVQNELSANLEILKSTFENFPGGIGVYSQALHLTAANSAFYETLHLSEEDFPVGSNFKDIVRHQAHRDEQNREDIDSHISDEISRVRKGCEYRRRNRDIDGTVLEIHDFPIKGGGFITTYMDVTENENLVRKLEHIAYYDQLTGLSNRASCQRDLTEQFSDNPKQSGFALVQIDLDNFKRVNDTLGHAAGDHLLRTLGNRLIHLSNDLPGFKPYRWGGDEFLAIVAGYDSDGLDDICAEITDIISIPVKYESSTLNPTVSLGIARYPEDADSLDALMIFSDLALYKTKELGRDGYQFFTSEMKDKIDMEARIETDLRVGIEADQLELYYQPQIDLSDGSISGFEALVRWNHPEQGLVSPAYFIPIAENTGLGPALSRCVLDQAMTTAKDWSNKGVDFGRIAINLSPQHLKRGNFLDDFSAAMQKHQVSPNHLTVEVLESYLFDDPNSDIANILTLLRERGILVELDDFGTGYASLSHLSSLPVNGLKIDQSFIREINEDIKQSGIVSSLISMTNLMGMHVVCEGVETREQFTILRQFSNCSAQGYFIQRPMDKQKTESWIEHWHPARFLAEIDKIQPLFGAA</sequence>
<dbReference type="PANTHER" id="PTHR44757:SF2">
    <property type="entry name" value="BIOFILM ARCHITECTURE MAINTENANCE PROTEIN MBAA"/>
    <property type="match status" value="1"/>
</dbReference>
<gene>
    <name evidence="9" type="ORF">SAMN06265368_4280</name>
</gene>
<feature type="transmembrane region" description="Helical" evidence="5">
    <location>
        <begin position="298"/>
        <end position="318"/>
    </location>
</feature>
<evidence type="ECO:0000259" key="7">
    <source>
        <dbReference type="PROSITE" id="PS50883"/>
    </source>
</evidence>
<dbReference type="Pfam" id="PF12860">
    <property type="entry name" value="PAS_7"/>
    <property type="match status" value="2"/>
</dbReference>
<evidence type="ECO:0000256" key="1">
    <source>
        <dbReference type="ARBA" id="ARBA00004370"/>
    </source>
</evidence>
<dbReference type="PROSITE" id="PS50839">
    <property type="entry name" value="CHASE"/>
    <property type="match status" value="1"/>
</dbReference>
<evidence type="ECO:0000256" key="5">
    <source>
        <dbReference type="SAM" id="Phobius"/>
    </source>
</evidence>
<evidence type="ECO:0000256" key="2">
    <source>
        <dbReference type="ARBA" id="ARBA00022692"/>
    </source>
</evidence>
<dbReference type="SUPFAM" id="SSF141868">
    <property type="entry name" value="EAL domain-like"/>
    <property type="match status" value="1"/>
</dbReference>
<dbReference type="SUPFAM" id="SSF55073">
    <property type="entry name" value="Nucleotide cyclase"/>
    <property type="match status" value="1"/>
</dbReference>
<keyword evidence="10" id="KW-1185">Reference proteome</keyword>
<dbReference type="Proteomes" id="UP000219439">
    <property type="component" value="Unassembled WGS sequence"/>
</dbReference>
<keyword evidence="2 5" id="KW-0812">Transmembrane</keyword>
<dbReference type="InterPro" id="IPR043128">
    <property type="entry name" value="Rev_trsase/Diguanyl_cyclase"/>
</dbReference>
<dbReference type="RefSeq" id="WP_097155547.1">
    <property type="nucleotide sequence ID" value="NZ_OBEL01000007.1"/>
</dbReference>
<evidence type="ECO:0000313" key="9">
    <source>
        <dbReference type="EMBL" id="SNZ21163.1"/>
    </source>
</evidence>
<dbReference type="SMART" id="SM01079">
    <property type="entry name" value="CHASE"/>
    <property type="match status" value="1"/>
</dbReference>
<feature type="domain" description="CHASE" evidence="6">
    <location>
        <begin position="125"/>
        <end position="210"/>
    </location>
</feature>
<dbReference type="PANTHER" id="PTHR44757">
    <property type="entry name" value="DIGUANYLATE CYCLASE DGCP"/>
    <property type="match status" value="1"/>
</dbReference>
<dbReference type="EMBL" id="OBEL01000007">
    <property type="protein sequence ID" value="SNZ21163.1"/>
    <property type="molecule type" value="Genomic_DNA"/>
</dbReference>
<dbReference type="SMART" id="SM00267">
    <property type="entry name" value="GGDEF"/>
    <property type="match status" value="1"/>
</dbReference>
<dbReference type="InterPro" id="IPR052155">
    <property type="entry name" value="Biofilm_reg_signaling"/>
</dbReference>
<dbReference type="SMART" id="SM00052">
    <property type="entry name" value="EAL"/>
    <property type="match status" value="1"/>
</dbReference>
<dbReference type="SUPFAM" id="SSF55785">
    <property type="entry name" value="PYP-like sensor domain (PAS domain)"/>
    <property type="match status" value="1"/>
</dbReference>
<dbReference type="InterPro" id="IPR000160">
    <property type="entry name" value="GGDEF_dom"/>
</dbReference>
<evidence type="ECO:0000259" key="6">
    <source>
        <dbReference type="PROSITE" id="PS50839"/>
    </source>
</evidence>
<reference evidence="9 10" key="1">
    <citation type="submission" date="2017-09" db="EMBL/GenBank/DDBJ databases">
        <authorList>
            <person name="Ehlers B."/>
            <person name="Leendertz F.H."/>
        </authorList>
    </citation>
    <scope>NUCLEOTIDE SEQUENCE [LARGE SCALE GENOMIC DNA]</scope>
    <source>
        <strain evidence="9 10">DSM 18289</strain>
    </source>
</reference>
<proteinExistence type="predicted"/>
<dbReference type="Gene3D" id="3.30.450.20">
    <property type="entry name" value="PAS domain"/>
    <property type="match status" value="2"/>
</dbReference>
<dbReference type="Pfam" id="PF00563">
    <property type="entry name" value="EAL"/>
    <property type="match status" value="1"/>
</dbReference>
<accession>A0A285PIQ5</accession>
<comment type="subcellular location">
    <subcellularLocation>
        <location evidence="1">Membrane</location>
    </subcellularLocation>
</comment>
<dbReference type="InterPro" id="IPR042240">
    <property type="entry name" value="CHASE_sf"/>
</dbReference>
<dbReference type="CDD" id="cd01949">
    <property type="entry name" value="GGDEF"/>
    <property type="match status" value="1"/>
</dbReference>
<feature type="transmembrane region" description="Helical" evidence="5">
    <location>
        <begin position="28"/>
        <end position="49"/>
    </location>
</feature>
<dbReference type="PROSITE" id="PS50883">
    <property type="entry name" value="EAL"/>
    <property type="match status" value="1"/>
</dbReference>
<protein>
    <submittedName>
        <fullName evidence="9">Diguanylate cyclase (GGDEF) domain-containing protein</fullName>
    </submittedName>
</protein>
<dbReference type="Pfam" id="PF03924">
    <property type="entry name" value="CHASE"/>
    <property type="match status" value="1"/>
</dbReference>
<evidence type="ECO:0000259" key="8">
    <source>
        <dbReference type="PROSITE" id="PS50887"/>
    </source>
</evidence>
<organism evidence="9 10">
    <name type="scientific">Cohaesibacter gelatinilyticus</name>
    <dbReference type="NCBI Taxonomy" id="372072"/>
    <lineage>
        <taxon>Bacteria</taxon>
        <taxon>Pseudomonadati</taxon>
        <taxon>Pseudomonadota</taxon>
        <taxon>Alphaproteobacteria</taxon>
        <taxon>Hyphomicrobiales</taxon>
        <taxon>Cohaesibacteraceae</taxon>
    </lineage>
</organism>